<dbReference type="AlphaFoldDB" id="A0A367VFQ7"/>
<proteinExistence type="predicted"/>
<name>A0A367VFQ7_9PROT</name>
<reference evidence="1 2" key="1">
    <citation type="submission" date="2014-07" db="EMBL/GenBank/DDBJ databases">
        <title>Draft genome sequence of Thalassospira profundimaris R8-17.</title>
        <authorList>
            <person name="Lai Q."/>
            <person name="Shao Z."/>
        </authorList>
    </citation>
    <scope>NUCLEOTIDE SEQUENCE [LARGE SCALE GENOMIC DNA]</scope>
    <source>
        <strain evidence="1 2">R8-17</strain>
    </source>
</reference>
<protein>
    <submittedName>
        <fullName evidence="1">Uncharacterized protein</fullName>
    </submittedName>
</protein>
<organism evidence="1 2">
    <name type="scientific">Thalassospira profundimaris</name>
    <dbReference type="NCBI Taxonomy" id="502049"/>
    <lineage>
        <taxon>Bacteria</taxon>
        <taxon>Pseudomonadati</taxon>
        <taxon>Pseudomonadota</taxon>
        <taxon>Alphaproteobacteria</taxon>
        <taxon>Rhodospirillales</taxon>
        <taxon>Thalassospiraceae</taxon>
        <taxon>Thalassospira</taxon>
    </lineage>
</organism>
<sequence length="71" mass="8087">MISHPDLKKAYIKLESSDGPVKHVLVLETTLELDNQSPAFDSGRLDDLIHFASEEFRKRQNVLERVDLIPA</sequence>
<evidence type="ECO:0000313" key="2">
    <source>
        <dbReference type="Proteomes" id="UP000253061"/>
    </source>
</evidence>
<evidence type="ECO:0000313" key="1">
    <source>
        <dbReference type="EMBL" id="RCK24005.1"/>
    </source>
</evidence>
<accession>A0A367VFQ7</accession>
<comment type="caution">
    <text evidence="1">The sequence shown here is derived from an EMBL/GenBank/DDBJ whole genome shotgun (WGS) entry which is preliminary data.</text>
</comment>
<dbReference type="Proteomes" id="UP000253061">
    <property type="component" value="Unassembled WGS sequence"/>
</dbReference>
<dbReference type="EMBL" id="JPWB01000002">
    <property type="protein sequence ID" value="RCK24005.1"/>
    <property type="molecule type" value="Genomic_DNA"/>
</dbReference>
<gene>
    <name evidence="1" type="ORF">TH6_04610</name>
</gene>